<keyword evidence="3 4" id="KW-0687">Ribonucleoprotein</keyword>
<protein>
    <recommendedName>
        <fullName evidence="4">Large ribosomal subunit protein eL34</fullName>
    </recommendedName>
</protein>
<dbReference type="GO" id="GO:0005840">
    <property type="term" value="C:ribosome"/>
    <property type="evidence" value="ECO:0007669"/>
    <property type="project" value="UniProtKB-KW"/>
</dbReference>
<evidence type="ECO:0000256" key="2">
    <source>
        <dbReference type="ARBA" id="ARBA00022980"/>
    </source>
</evidence>
<reference evidence="5" key="1">
    <citation type="journal article" date="2020" name="mSystems">
        <title>Genome- and Community-Level Interaction Insights into Carbon Utilization and Element Cycling Functions of Hydrothermarchaeota in Hydrothermal Sediment.</title>
        <authorList>
            <person name="Zhou Z."/>
            <person name="Liu Y."/>
            <person name="Xu W."/>
            <person name="Pan J."/>
            <person name="Luo Z.H."/>
            <person name="Li M."/>
        </authorList>
    </citation>
    <scope>NUCLEOTIDE SEQUENCE [LARGE SCALE GENOMIC DNA]</scope>
    <source>
        <strain evidence="5">SpSt-1259</strain>
    </source>
</reference>
<evidence type="ECO:0000313" key="5">
    <source>
        <dbReference type="EMBL" id="HEU98088.1"/>
    </source>
</evidence>
<dbReference type="NCBIfam" id="NF003143">
    <property type="entry name" value="PRK04059.1"/>
    <property type="match status" value="1"/>
</dbReference>
<dbReference type="InterPro" id="IPR008195">
    <property type="entry name" value="Ribosomal_eL34"/>
</dbReference>
<dbReference type="Pfam" id="PF01199">
    <property type="entry name" value="Ribosomal_L34e"/>
    <property type="match status" value="1"/>
</dbReference>
<sequence>MVRPSLRSTTHKRVKVRTPGGRLVLHVSSRKKDLPICSLCGKPLRGTAFGEIVKMRKHSLSSKRPNRYYGGVICHRCLAVLIKAEVRKLPFPHSYNITL</sequence>
<dbReference type="Proteomes" id="UP000885664">
    <property type="component" value="Unassembled WGS sequence"/>
</dbReference>
<keyword evidence="2 4" id="KW-0689">Ribosomal protein</keyword>
<dbReference type="HAMAP" id="MF_00349">
    <property type="entry name" value="Ribosomal_eL34"/>
    <property type="match status" value="1"/>
</dbReference>
<dbReference type="AlphaFoldDB" id="A0A7C2UJV7"/>
<dbReference type="PRINTS" id="PR01250">
    <property type="entry name" value="RIBOSOMALL34"/>
</dbReference>
<comment type="similarity">
    <text evidence="1 4">Belongs to the eukaryotic ribosomal protein eL34 family.</text>
</comment>
<dbReference type="GO" id="GO:0003735">
    <property type="term" value="F:structural constituent of ribosome"/>
    <property type="evidence" value="ECO:0007669"/>
    <property type="project" value="InterPro"/>
</dbReference>
<dbReference type="Gene3D" id="6.20.340.10">
    <property type="match status" value="1"/>
</dbReference>
<dbReference type="GO" id="GO:1990904">
    <property type="term" value="C:ribonucleoprotein complex"/>
    <property type="evidence" value="ECO:0007669"/>
    <property type="project" value="UniProtKB-KW"/>
</dbReference>
<dbReference type="InterPro" id="IPR038562">
    <property type="entry name" value="Ribosomal_eL34_C_sf"/>
</dbReference>
<comment type="caution">
    <text evidence="5">The sequence shown here is derived from an EMBL/GenBank/DDBJ whole genome shotgun (WGS) entry which is preliminary data.</text>
</comment>
<evidence type="ECO:0000256" key="4">
    <source>
        <dbReference type="HAMAP-Rule" id="MF_00349"/>
    </source>
</evidence>
<gene>
    <name evidence="4" type="primary">rpl34e</name>
    <name evidence="5" type="ORF">ENO36_04465</name>
</gene>
<proteinExistence type="inferred from homology"/>
<dbReference type="EMBL" id="DSFE01000094">
    <property type="protein sequence ID" value="HEU98088.1"/>
    <property type="molecule type" value="Genomic_DNA"/>
</dbReference>
<dbReference type="InterPro" id="IPR047868">
    <property type="entry name" value="Ribosomal_L34e_arc-type"/>
</dbReference>
<accession>A0A7C2UJV7</accession>
<dbReference type="GO" id="GO:0006412">
    <property type="term" value="P:translation"/>
    <property type="evidence" value="ECO:0007669"/>
    <property type="project" value="UniProtKB-UniRule"/>
</dbReference>
<name>A0A7C2UJV7_9CREN</name>
<evidence type="ECO:0000256" key="1">
    <source>
        <dbReference type="ARBA" id="ARBA00009875"/>
    </source>
</evidence>
<organism evidence="5">
    <name type="scientific">Fervidicoccus fontis</name>
    <dbReference type="NCBI Taxonomy" id="683846"/>
    <lineage>
        <taxon>Archaea</taxon>
        <taxon>Thermoproteota</taxon>
        <taxon>Thermoprotei</taxon>
        <taxon>Fervidicoccales</taxon>
        <taxon>Fervidicoccaceae</taxon>
        <taxon>Fervidicoccus</taxon>
    </lineage>
</organism>
<evidence type="ECO:0000256" key="3">
    <source>
        <dbReference type="ARBA" id="ARBA00023274"/>
    </source>
</evidence>